<dbReference type="EMBL" id="UNSH01000014">
    <property type="protein sequence ID" value="SZF00624.1"/>
    <property type="molecule type" value="Genomic_DNA"/>
</dbReference>
<accession>A0A383UJX8</accession>
<keyword evidence="2" id="KW-0732">Signal</keyword>
<feature type="signal peptide" evidence="2">
    <location>
        <begin position="1"/>
        <end position="23"/>
    </location>
</feature>
<proteinExistence type="predicted"/>
<sequence length="155" mass="17704">MRLEYIISTLLFAVGSLAGYASGDLITQFNCANQVYEPADVENFVESAAARLKLMSLRPSRQRNLEPYKPNHSRGGRELQRSKLPASNLKNSKVPKFVIINEHGHLTDMAWGSNALNQCDKRRVELLKSDFPWESEHQIKLWRSYTGTIQSNLKR</sequence>
<dbReference type="Proteomes" id="UP000275772">
    <property type="component" value="Unassembled WGS sequence"/>
</dbReference>
<feature type="chain" id="PRO_5016904999" evidence="2">
    <location>
        <begin position="24"/>
        <end position="155"/>
    </location>
</feature>
<reference evidence="3 4" key="1">
    <citation type="submission" date="2017-11" db="EMBL/GenBank/DDBJ databases">
        <authorList>
            <person name="Kracher B."/>
        </authorList>
    </citation>
    <scope>NUCLEOTIDE SEQUENCE [LARGE SCALE GENOMIC DNA]</scope>
    <source>
        <strain evidence="3 4">RACE1</strain>
    </source>
</reference>
<evidence type="ECO:0000313" key="4">
    <source>
        <dbReference type="Proteomes" id="UP000275772"/>
    </source>
</evidence>
<gene>
    <name evidence="3" type="ORF">BLGHR1_11367</name>
</gene>
<evidence type="ECO:0000256" key="1">
    <source>
        <dbReference type="SAM" id="MobiDB-lite"/>
    </source>
</evidence>
<evidence type="ECO:0000256" key="2">
    <source>
        <dbReference type="SAM" id="SignalP"/>
    </source>
</evidence>
<name>A0A383UJX8_BLUHO</name>
<feature type="region of interest" description="Disordered" evidence="1">
    <location>
        <begin position="63"/>
        <end position="85"/>
    </location>
</feature>
<organism evidence="3 4">
    <name type="scientific">Blumeria hordei</name>
    <name type="common">Barley powdery mildew</name>
    <name type="synonym">Blumeria graminis f. sp. hordei</name>
    <dbReference type="NCBI Taxonomy" id="2867405"/>
    <lineage>
        <taxon>Eukaryota</taxon>
        <taxon>Fungi</taxon>
        <taxon>Dikarya</taxon>
        <taxon>Ascomycota</taxon>
        <taxon>Pezizomycotina</taxon>
        <taxon>Leotiomycetes</taxon>
        <taxon>Erysiphales</taxon>
        <taxon>Erysiphaceae</taxon>
        <taxon>Blumeria</taxon>
    </lineage>
</organism>
<evidence type="ECO:0000313" key="3">
    <source>
        <dbReference type="EMBL" id="SZF00624.1"/>
    </source>
</evidence>
<dbReference type="AlphaFoldDB" id="A0A383UJX8"/>
<protein>
    <submittedName>
        <fullName evidence="3">Uncharacterized protein</fullName>
    </submittedName>
</protein>
<dbReference type="VEuPathDB" id="FungiDB:BLGHR1_11367"/>